<protein>
    <submittedName>
        <fullName evidence="2">Uncharacterized protein</fullName>
    </submittedName>
</protein>
<organism evidence="2">
    <name type="scientific">Aspergillus flavus</name>
    <dbReference type="NCBI Taxonomy" id="5059"/>
    <lineage>
        <taxon>Eukaryota</taxon>
        <taxon>Fungi</taxon>
        <taxon>Dikarya</taxon>
        <taxon>Ascomycota</taxon>
        <taxon>Pezizomycotina</taxon>
        <taxon>Eurotiomycetes</taxon>
        <taxon>Eurotiomycetidae</taxon>
        <taxon>Eurotiales</taxon>
        <taxon>Aspergillaceae</taxon>
        <taxon>Aspergillus</taxon>
        <taxon>Aspergillus subgen. Circumdati</taxon>
    </lineage>
</organism>
<feature type="transmembrane region" description="Helical" evidence="1">
    <location>
        <begin position="48"/>
        <end position="71"/>
    </location>
</feature>
<keyword evidence="1" id="KW-1133">Transmembrane helix</keyword>
<gene>
    <name evidence="2" type="ORF">BDV35DRAFT_353462</name>
</gene>
<keyword evidence="1" id="KW-0812">Transmembrane</keyword>
<dbReference type="EMBL" id="ML734597">
    <property type="protein sequence ID" value="KAB8246702.1"/>
    <property type="molecule type" value="Genomic_DNA"/>
</dbReference>
<accession>A0A5N6GWI5</accession>
<dbReference type="Proteomes" id="UP000325434">
    <property type="component" value="Unassembled WGS sequence"/>
</dbReference>
<reference evidence="2" key="1">
    <citation type="submission" date="2019-04" db="EMBL/GenBank/DDBJ databases">
        <title>Friends and foes A comparative genomics study of 23 Aspergillus species from section Flavi.</title>
        <authorList>
            <consortium name="DOE Joint Genome Institute"/>
            <person name="Kjaerbolling I."/>
            <person name="Vesth T."/>
            <person name="Frisvad J.C."/>
            <person name="Nybo J.L."/>
            <person name="Theobald S."/>
            <person name="Kildgaard S."/>
            <person name="Isbrandt T."/>
            <person name="Kuo A."/>
            <person name="Sato A."/>
            <person name="Lyhne E.K."/>
            <person name="Kogle M.E."/>
            <person name="Wiebenga A."/>
            <person name="Kun R.S."/>
            <person name="Lubbers R.J."/>
            <person name="Makela M.R."/>
            <person name="Barry K."/>
            <person name="Chovatia M."/>
            <person name="Clum A."/>
            <person name="Daum C."/>
            <person name="Haridas S."/>
            <person name="He G."/>
            <person name="LaButti K."/>
            <person name="Lipzen A."/>
            <person name="Mondo S."/>
            <person name="Riley R."/>
            <person name="Salamov A."/>
            <person name="Simmons B.A."/>
            <person name="Magnuson J.K."/>
            <person name="Henrissat B."/>
            <person name="Mortensen U.H."/>
            <person name="Larsen T.O."/>
            <person name="Devries R.P."/>
            <person name="Grigoriev I.V."/>
            <person name="Machida M."/>
            <person name="Baker S.E."/>
            <person name="Andersen M.R."/>
        </authorList>
    </citation>
    <scope>NUCLEOTIDE SEQUENCE [LARGE SCALE GENOMIC DNA]</scope>
    <source>
        <strain evidence="2">CBS 121.62</strain>
    </source>
</reference>
<sequence length="72" mass="8330">MPKPTLPSVRSTKIHVQGCLCASQMVRDGTLSWLCGHLSIVHWPLIQFSFLFFFSLYLPFFPRISFLLVLLF</sequence>
<dbReference type="AlphaFoldDB" id="A0A5N6GWI5"/>
<keyword evidence="1" id="KW-0472">Membrane</keyword>
<proteinExistence type="predicted"/>
<name>A0A5N6GWI5_ASPFL</name>
<evidence type="ECO:0000256" key="1">
    <source>
        <dbReference type="SAM" id="Phobius"/>
    </source>
</evidence>
<evidence type="ECO:0000313" key="2">
    <source>
        <dbReference type="EMBL" id="KAB8246702.1"/>
    </source>
</evidence>